<dbReference type="EMBL" id="JAULRT010000047">
    <property type="protein sequence ID" value="MDO3381874.1"/>
    <property type="molecule type" value="Genomic_DNA"/>
</dbReference>
<protein>
    <submittedName>
        <fullName evidence="2">DUF481 domain-containing protein</fullName>
    </submittedName>
</protein>
<dbReference type="Pfam" id="PF04338">
    <property type="entry name" value="DUF481"/>
    <property type="match status" value="1"/>
</dbReference>
<feature type="signal peptide" evidence="1">
    <location>
        <begin position="1"/>
        <end position="22"/>
    </location>
</feature>
<evidence type="ECO:0000313" key="3">
    <source>
        <dbReference type="Proteomes" id="UP001168380"/>
    </source>
</evidence>
<accession>A0ABT8TCP6</accession>
<dbReference type="InterPro" id="IPR007433">
    <property type="entry name" value="DUF481"/>
</dbReference>
<name>A0ABT8TCP6_9GAMM</name>
<sequence length="344" mass="39395">MKSIVKHLLWAVAVALPLAAEAGFVELFNGDRLEGDFVKLEGDKLVWSSSNFGDVRIARSKIKNISTTMPMKISGSATPCLLDGMKQEYLFYSCGGDPDQRSVPLAALDVMMPFESHIEGEYTYGGKFSLSGFFAEGNDIRRDIKMKTQLDYRRSEFRHNGLLEYASYSSDNEAPDELWLGRYTVDWFFRERWFWNNDVSVGADESRAVEAYYTFGSGTGYQFWENSDTALALTAGLTYLNERYEIPENPEPDFEQVNERFAGRLGTTFRYKLPLGISFFHRNEMIRSLENDSDWRLTTNTGVSTVIAGELYSELKVDYNVDNQPQQDKKREDTRLMVGVSYEW</sequence>
<dbReference type="RefSeq" id="WP_302712030.1">
    <property type="nucleotide sequence ID" value="NZ_JAULRT010000047.1"/>
</dbReference>
<keyword evidence="3" id="KW-1185">Reference proteome</keyword>
<dbReference type="Proteomes" id="UP001168380">
    <property type="component" value="Unassembled WGS sequence"/>
</dbReference>
<organism evidence="2 3">
    <name type="scientific">Gilvimarinus algae</name>
    <dbReference type="NCBI Taxonomy" id="3058037"/>
    <lineage>
        <taxon>Bacteria</taxon>
        <taxon>Pseudomonadati</taxon>
        <taxon>Pseudomonadota</taxon>
        <taxon>Gammaproteobacteria</taxon>
        <taxon>Cellvibrionales</taxon>
        <taxon>Cellvibrionaceae</taxon>
        <taxon>Gilvimarinus</taxon>
    </lineage>
</organism>
<keyword evidence="1" id="KW-0732">Signal</keyword>
<evidence type="ECO:0000313" key="2">
    <source>
        <dbReference type="EMBL" id="MDO3381874.1"/>
    </source>
</evidence>
<evidence type="ECO:0000256" key="1">
    <source>
        <dbReference type="SAM" id="SignalP"/>
    </source>
</evidence>
<feature type="chain" id="PRO_5047335345" evidence="1">
    <location>
        <begin position="23"/>
        <end position="344"/>
    </location>
</feature>
<reference evidence="2" key="1">
    <citation type="submission" date="2023-07" db="EMBL/GenBank/DDBJ databases">
        <title>Gilvimarinus algae sp. nov., isolated from the surface of Kelp.</title>
        <authorList>
            <person name="Sun Y.Y."/>
            <person name="Gong Y."/>
            <person name="Du Z.J."/>
        </authorList>
    </citation>
    <scope>NUCLEOTIDE SEQUENCE</scope>
    <source>
        <strain evidence="2">SDUM040014</strain>
    </source>
</reference>
<gene>
    <name evidence="2" type="ORF">QWI16_06770</name>
</gene>
<comment type="caution">
    <text evidence="2">The sequence shown here is derived from an EMBL/GenBank/DDBJ whole genome shotgun (WGS) entry which is preliminary data.</text>
</comment>
<proteinExistence type="predicted"/>